<feature type="transmembrane region" description="Helical" evidence="3">
    <location>
        <begin position="175"/>
        <end position="196"/>
    </location>
</feature>
<accession>A0ABT0L312</accession>
<dbReference type="Gene3D" id="3.30.70.270">
    <property type="match status" value="1"/>
</dbReference>
<dbReference type="PANTHER" id="PTHR45138">
    <property type="entry name" value="REGULATORY COMPONENTS OF SENSORY TRANSDUCTION SYSTEM"/>
    <property type="match status" value="1"/>
</dbReference>
<dbReference type="EC" id="2.7.7.65" evidence="1"/>
<dbReference type="SUPFAM" id="SSF55073">
    <property type="entry name" value="Nucleotide cyclase"/>
    <property type="match status" value="1"/>
</dbReference>
<dbReference type="InterPro" id="IPR043128">
    <property type="entry name" value="Rev_trsase/Diguanyl_cyclase"/>
</dbReference>
<dbReference type="InterPro" id="IPR029787">
    <property type="entry name" value="Nucleotide_cyclase"/>
</dbReference>
<dbReference type="InterPro" id="IPR050469">
    <property type="entry name" value="Diguanylate_Cyclase"/>
</dbReference>
<keyword evidence="5" id="KW-0548">Nucleotidyltransferase</keyword>
<evidence type="ECO:0000259" key="4">
    <source>
        <dbReference type="PROSITE" id="PS50887"/>
    </source>
</evidence>
<dbReference type="CDD" id="cd01949">
    <property type="entry name" value="GGDEF"/>
    <property type="match status" value="1"/>
</dbReference>
<keyword evidence="3" id="KW-0812">Transmembrane</keyword>
<dbReference type="Gene3D" id="3.30.450.20">
    <property type="entry name" value="PAS domain"/>
    <property type="match status" value="1"/>
</dbReference>
<feature type="domain" description="GGDEF" evidence="4">
    <location>
        <begin position="582"/>
        <end position="719"/>
    </location>
</feature>
<evidence type="ECO:0000256" key="3">
    <source>
        <dbReference type="SAM" id="Phobius"/>
    </source>
</evidence>
<dbReference type="NCBIfam" id="TIGR00254">
    <property type="entry name" value="GGDEF"/>
    <property type="match status" value="1"/>
</dbReference>
<keyword evidence="3" id="KW-0472">Membrane</keyword>
<keyword evidence="5" id="KW-0808">Transferase</keyword>
<dbReference type="CDD" id="cd12914">
    <property type="entry name" value="PDC1_DGC_like"/>
    <property type="match status" value="1"/>
</dbReference>
<gene>
    <name evidence="5" type="ORF">L2689_12690</name>
</gene>
<protein>
    <recommendedName>
        <fullName evidence="1">diguanylate cyclase</fullName>
        <ecNumber evidence="1">2.7.7.65</ecNumber>
    </recommendedName>
</protein>
<proteinExistence type="predicted"/>
<organism evidence="5 6">
    <name type="scientific">Shewanella aestuarii</name>
    <dbReference type="NCBI Taxonomy" id="1028752"/>
    <lineage>
        <taxon>Bacteria</taxon>
        <taxon>Pseudomonadati</taxon>
        <taxon>Pseudomonadota</taxon>
        <taxon>Gammaproteobacteria</taxon>
        <taxon>Alteromonadales</taxon>
        <taxon>Shewanellaceae</taxon>
        <taxon>Shewanella</taxon>
    </lineage>
</organism>
<evidence type="ECO:0000313" key="6">
    <source>
        <dbReference type="Proteomes" id="UP001203212"/>
    </source>
</evidence>
<dbReference type="PROSITE" id="PS50887">
    <property type="entry name" value="GGDEF"/>
    <property type="match status" value="1"/>
</dbReference>
<dbReference type="InterPro" id="IPR000160">
    <property type="entry name" value="GGDEF_dom"/>
</dbReference>
<dbReference type="SMART" id="SM00267">
    <property type="entry name" value="GGDEF"/>
    <property type="match status" value="1"/>
</dbReference>
<comment type="catalytic activity">
    <reaction evidence="2">
        <text>2 GTP = 3',3'-c-di-GMP + 2 diphosphate</text>
        <dbReference type="Rhea" id="RHEA:24898"/>
        <dbReference type="ChEBI" id="CHEBI:33019"/>
        <dbReference type="ChEBI" id="CHEBI:37565"/>
        <dbReference type="ChEBI" id="CHEBI:58805"/>
        <dbReference type="EC" id="2.7.7.65"/>
    </reaction>
</comment>
<dbReference type="Proteomes" id="UP001203212">
    <property type="component" value="Unassembled WGS sequence"/>
</dbReference>
<evidence type="ECO:0000256" key="2">
    <source>
        <dbReference type="ARBA" id="ARBA00034247"/>
    </source>
</evidence>
<feature type="transmembrane region" description="Helical" evidence="3">
    <location>
        <begin position="136"/>
        <end position="154"/>
    </location>
</feature>
<feature type="transmembrane region" description="Helical" evidence="3">
    <location>
        <begin position="12"/>
        <end position="33"/>
    </location>
</feature>
<comment type="caution">
    <text evidence="5">The sequence shown here is derived from an EMBL/GenBank/DDBJ whole genome shotgun (WGS) entry which is preliminary data.</text>
</comment>
<dbReference type="EMBL" id="JAKILK010000007">
    <property type="protein sequence ID" value="MCL1118094.1"/>
    <property type="molecule type" value="Genomic_DNA"/>
</dbReference>
<dbReference type="GO" id="GO:0052621">
    <property type="term" value="F:diguanylate cyclase activity"/>
    <property type="evidence" value="ECO:0007669"/>
    <property type="project" value="UniProtKB-EC"/>
</dbReference>
<feature type="transmembrane region" description="Helical" evidence="3">
    <location>
        <begin position="69"/>
        <end position="89"/>
    </location>
</feature>
<reference evidence="5 6" key="1">
    <citation type="submission" date="2022-01" db="EMBL/GenBank/DDBJ databases">
        <title>Whole genome-based taxonomy of the Shewanellaceae.</title>
        <authorList>
            <person name="Martin-Rodriguez A.J."/>
        </authorList>
    </citation>
    <scope>NUCLEOTIDE SEQUENCE [LARGE SCALE GENOMIC DNA]</scope>
    <source>
        <strain evidence="5 6">JCM 17801</strain>
    </source>
</reference>
<dbReference type="Pfam" id="PF00990">
    <property type="entry name" value="GGDEF"/>
    <property type="match status" value="1"/>
</dbReference>
<sequence>MKNLQFNHQNLLLSFVLGVIALVINLYPVPFFANVQFILGNSLTVIVAILCGPWYALITSLLASTGLMLIWDSYHVFVIFSLEAVFLGFCRRRDIYALYGSFIFWAIIGMPLFYLMANIFFDLPAEHLSFVTLKQAINSLIYTSLASLLILMLPKLWFFETKIKDKQRRTLSKQMAYFITLMITLSLLFSALYFNFISLNKQQSLIKKNQQETVFHLSSAGEQYINMHTKVIKNAAQFFTLVNNTSADQQPLLSNLHNNYPGFISMLITDDKAKMIAASPITRFKDINSSNHLSVKDRDYFIEAFYNQKTFISSVFVGRGFGNDAIIAISAPYFNKDTPLQPAGVIEGSLDLKYFSAIDYDFNKHNNQSVILTDEANNIIYASDELNLKVMSPFKYSIHNGYYVTDLQLMNLQSTQSNIPEYIYATRELNNGWKIYVIEPFSPLLKLAERQMLSSFIILLSALLISFFISNRISQLLTVTLEMVANHFEKLNQHDLNTQVFDDNSPKEVYSLYQRLVTSKQELILHQLALEETVALRTLELEKANTKLQELVDKDPLTNLYNRRFAEHKFNEIREFCLRSEQAITVAILDLDFFKAINDSYGHLAGDECLRQVSELLSQHFKRDIDILARYGGEEFILILPMTNALNIEHHLNEFRVKLASTKINSPNAAKQFNVTVSIGAITANANYHAQLDKWIKIADDNLYQAKAQGRNRVHVSIINPQSEP</sequence>
<feature type="transmembrane region" description="Helical" evidence="3">
    <location>
        <begin position="96"/>
        <end position="116"/>
    </location>
</feature>
<name>A0ABT0L312_9GAMM</name>
<dbReference type="PANTHER" id="PTHR45138:SF9">
    <property type="entry name" value="DIGUANYLATE CYCLASE DGCM-RELATED"/>
    <property type="match status" value="1"/>
</dbReference>
<keyword evidence="6" id="KW-1185">Reference proteome</keyword>
<feature type="transmembrane region" description="Helical" evidence="3">
    <location>
        <begin position="45"/>
        <end position="63"/>
    </location>
</feature>
<evidence type="ECO:0000313" key="5">
    <source>
        <dbReference type="EMBL" id="MCL1118094.1"/>
    </source>
</evidence>
<evidence type="ECO:0000256" key="1">
    <source>
        <dbReference type="ARBA" id="ARBA00012528"/>
    </source>
</evidence>
<dbReference type="RefSeq" id="WP_229778345.1">
    <property type="nucleotide sequence ID" value="NZ_BMOT01000010.1"/>
</dbReference>
<keyword evidence="3" id="KW-1133">Transmembrane helix</keyword>